<sequence length="290" mass="31700">MRSLVETSLEKERRVRKVAKIQGAMMIGEIFTYSCLGSSTSIFQPMEQNRHGPNCTRIKCMFIPSTTRDTSLRTQSEIMVGNFTSYKQVLERQSGRKITGLRVRLVEKLNRASHKFICLGYSLRAKRLHHGDSDVVEQSSQQDLFSMDGLDHLAKLLAFVKRDGLSNAFEQDLRYGGARAQKLLAGLHPYGPLSLRKKNGATQPGGGTQQPIPSDPPAPGSNSIDVTDAGVTYTMQVGVGTPPTEYTLLIDTGSSNTWVGAGKKYVQTSSSKKTGENISVTFGSGSFRGC</sequence>
<organism evidence="4 5">
    <name type="scientific">Rickenella mellea</name>
    <dbReference type="NCBI Taxonomy" id="50990"/>
    <lineage>
        <taxon>Eukaryota</taxon>
        <taxon>Fungi</taxon>
        <taxon>Dikarya</taxon>
        <taxon>Basidiomycota</taxon>
        <taxon>Agaricomycotina</taxon>
        <taxon>Agaricomycetes</taxon>
        <taxon>Hymenochaetales</taxon>
        <taxon>Rickenellaceae</taxon>
        <taxon>Rickenella</taxon>
    </lineage>
</organism>
<dbReference type="Gene3D" id="2.40.70.10">
    <property type="entry name" value="Acid Proteases"/>
    <property type="match status" value="1"/>
</dbReference>
<dbReference type="Proteomes" id="UP000294933">
    <property type="component" value="Unassembled WGS sequence"/>
</dbReference>
<feature type="domain" description="Peptidase A1" evidence="3">
    <location>
        <begin position="233"/>
        <end position="290"/>
    </location>
</feature>
<dbReference type="SUPFAM" id="SSF50630">
    <property type="entry name" value="Acid proteases"/>
    <property type="match status" value="1"/>
</dbReference>
<dbReference type="VEuPathDB" id="FungiDB:BD410DRAFT_808244"/>
<keyword evidence="1" id="KW-0378">Hydrolase</keyword>
<keyword evidence="1" id="KW-0645">Protease</keyword>
<dbReference type="PROSITE" id="PS00141">
    <property type="entry name" value="ASP_PROTEASE"/>
    <property type="match status" value="1"/>
</dbReference>
<keyword evidence="1" id="KW-0064">Aspartyl protease</keyword>
<evidence type="ECO:0000256" key="1">
    <source>
        <dbReference type="ARBA" id="ARBA00022750"/>
    </source>
</evidence>
<dbReference type="Pfam" id="PF00026">
    <property type="entry name" value="Asp"/>
    <property type="match status" value="1"/>
</dbReference>
<evidence type="ECO:0000259" key="3">
    <source>
        <dbReference type="PROSITE" id="PS51767"/>
    </source>
</evidence>
<evidence type="ECO:0000313" key="5">
    <source>
        <dbReference type="Proteomes" id="UP000294933"/>
    </source>
</evidence>
<dbReference type="OrthoDB" id="660550at2759"/>
<dbReference type="AlphaFoldDB" id="A0A4Y7PLD2"/>
<reference evidence="4 5" key="1">
    <citation type="submission" date="2018-06" db="EMBL/GenBank/DDBJ databases">
        <title>A transcriptomic atlas of mushroom development highlights an independent origin of complex multicellularity.</title>
        <authorList>
            <consortium name="DOE Joint Genome Institute"/>
            <person name="Krizsan K."/>
            <person name="Almasi E."/>
            <person name="Merenyi Z."/>
            <person name="Sahu N."/>
            <person name="Viragh M."/>
            <person name="Koszo T."/>
            <person name="Mondo S."/>
            <person name="Kiss B."/>
            <person name="Balint B."/>
            <person name="Kues U."/>
            <person name="Barry K."/>
            <person name="Hegedus J.C."/>
            <person name="Henrissat B."/>
            <person name="Johnson J."/>
            <person name="Lipzen A."/>
            <person name="Ohm R."/>
            <person name="Nagy I."/>
            <person name="Pangilinan J."/>
            <person name="Yan J."/>
            <person name="Xiong Y."/>
            <person name="Grigoriev I.V."/>
            <person name="Hibbett D.S."/>
            <person name="Nagy L.G."/>
        </authorList>
    </citation>
    <scope>NUCLEOTIDE SEQUENCE [LARGE SCALE GENOMIC DNA]</scope>
    <source>
        <strain evidence="4 5">SZMC22713</strain>
    </source>
</reference>
<gene>
    <name evidence="4" type="ORF">BD410DRAFT_808244</name>
</gene>
<dbReference type="EMBL" id="ML170247">
    <property type="protein sequence ID" value="TDL16264.1"/>
    <property type="molecule type" value="Genomic_DNA"/>
</dbReference>
<protein>
    <recommendedName>
        <fullName evidence="3">Peptidase A1 domain-containing protein</fullName>
    </recommendedName>
</protein>
<dbReference type="InterPro" id="IPR021109">
    <property type="entry name" value="Peptidase_aspartic_dom_sf"/>
</dbReference>
<evidence type="ECO:0000256" key="2">
    <source>
        <dbReference type="SAM" id="MobiDB-lite"/>
    </source>
</evidence>
<feature type="region of interest" description="Disordered" evidence="2">
    <location>
        <begin position="194"/>
        <end position="223"/>
    </location>
</feature>
<dbReference type="GO" id="GO:0004190">
    <property type="term" value="F:aspartic-type endopeptidase activity"/>
    <property type="evidence" value="ECO:0007669"/>
    <property type="project" value="UniProtKB-KW"/>
</dbReference>
<evidence type="ECO:0000313" key="4">
    <source>
        <dbReference type="EMBL" id="TDL16264.1"/>
    </source>
</evidence>
<dbReference type="PROSITE" id="PS51767">
    <property type="entry name" value="PEPTIDASE_A1"/>
    <property type="match status" value="1"/>
</dbReference>
<name>A0A4Y7PLD2_9AGAM</name>
<proteinExistence type="predicted"/>
<keyword evidence="5" id="KW-1185">Reference proteome</keyword>
<accession>A0A4Y7PLD2</accession>
<dbReference type="GO" id="GO:0006508">
    <property type="term" value="P:proteolysis"/>
    <property type="evidence" value="ECO:0007669"/>
    <property type="project" value="InterPro"/>
</dbReference>
<dbReference type="STRING" id="50990.A0A4Y7PLD2"/>
<dbReference type="InterPro" id="IPR033121">
    <property type="entry name" value="PEPTIDASE_A1"/>
</dbReference>
<dbReference type="InterPro" id="IPR001969">
    <property type="entry name" value="Aspartic_peptidase_AS"/>
</dbReference>